<dbReference type="RefSeq" id="WP_094985588.1">
    <property type="nucleotide sequence ID" value="NZ_NHNI01000002.1"/>
</dbReference>
<keyword evidence="1" id="KW-0732">Signal</keyword>
<evidence type="ECO:0000313" key="2">
    <source>
        <dbReference type="EMBL" id="OZY84540.1"/>
    </source>
</evidence>
<gene>
    <name evidence="2" type="ORF">CBP51_15205</name>
</gene>
<dbReference type="AlphaFoldDB" id="A0A266Q3W0"/>
<evidence type="ECO:0000256" key="1">
    <source>
        <dbReference type="SAM" id="SignalP"/>
    </source>
</evidence>
<organism evidence="2 3">
    <name type="scientific">Cellvibrio mixtus</name>
    <dbReference type="NCBI Taxonomy" id="39650"/>
    <lineage>
        <taxon>Bacteria</taxon>
        <taxon>Pseudomonadati</taxon>
        <taxon>Pseudomonadota</taxon>
        <taxon>Gammaproteobacteria</taxon>
        <taxon>Cellvibrionales</taxon>
        <taxon>Cellvibrionaceae</taxon>
        <taxon>Cellvibrio</taxon>
    </lineage>
</organism>
<dbReference type="CDD" id="cd14251">
    <property type="entry name" value="PL-6"/>
    <property type="match status" value="1"/>
</dbReference>
<dbReference type="SUPFAM" id="SSF51126">
    <property type="entry name" value="Pectin lyase-like"/>
    <property type="match status" value="2"/>
</dbReference>
<evidence type="ECO:0000313" key="3">
    <source>
        <dbReference type="Proteomes" id="UP000216101"/>
    </source>
</evidence>
<feature type="signal peptide" evidence="1">
    <location>
        <begin position="1"/>
        <end position="23"/>
    </location>
</feature>
<reference evidence="3" key="1">
    <citation type="submission" date="2017-05" db="EMBL/GenBank/DDBJ databases">
        <authorList>
            <person name="Barney B.M."/>
        </authorList>
    </citation>
    <scope>NUCLEOTIDE SEQUENCE [LARGE SCALE GENOMIC DNA]</scope>
    <source>
        <strain evidence="3">PSBB022</strain>
    </source>
</reference>
<name>A0A266Q3W0_9GAMM</name>
<dbReference type="EMBL" id="NHNI01000002">
    <property type="protein sequence ID" value="OZY84540.1"/>
    <property type="molecule type" value="Genomic_DNA"/>
</dbReference>
<sequence>MQWFGKASSVLLMGLLLSSNLLAKDIVVDNQQAFASALKTVVPGDAIVLKNGVWSDFEIGFFAEGSALKPITLRAETPGKVIISGLSNLRLAGNYLVVEGLVFKNGYTPTGEVISFKRDDEYLANYSRVTQVVIDSFNNPDRDSSDYWVALYGKHNRVDHSYLAGKRNLGVTMAVRLDGVANQQNYHQIDHNYFGPRPILGSNGGETLRVGTSTYSLTDSHTLIENNYFDRCNGEVEIVSIKSGKNIVRNNVFYEGRGALTLRHGNGNVVEGNVFFGNGAEHTGGIRVINSDQIVRNNYLEGLTGTRFGSGFAVMNGTVGASVSRYSQVVNATIENNTFINVDNIQLGAGSDAERNAPPVNSRMQRNLVFSESNADVFKIFDDMSGIAFADNVLHKVKNPNLQTGFSAKTLTMKRNAAGLLMPQGDAYKHIGVAASLKPIKKSEVGPHWYEKNVAQVEFDSGKTISVDANAEDSLFHAIAAAESGDQLVLAPGQYKITKLLAINKVLSIRAKQAGKVVLLPERTTLLEIQNGGSLKLHNVTIDGSKSPDLAGNILIRTLKSGMYISYRLIVDNVQVENLNVNHSHHFLEAGSRSLAENIQIMNSSFNNITGDLLRLDKETDDLGNYNAETLVMDKNRFTNIEGALISLYRGGTDESTFGPHLLFRHNHVENVGQGKRNKRSASLYLHGVQYTRIASNHIKNTAGIVIEHTVGDPDTEIRANRFTKVPALRVVELHTKGESSVKYVDNRED</sequence>
<dbReference type="SMART" id="SM00710">
    <property type="entry name" value="PbH1"/>
    <property type="match status" value="8"/>
</dbReference>
<dbReference type="Pfam" id="PF14592">
    <property type="entry name" value="Chondroitinas_B"/>
    <property type="match status" value="1"/>
</dbReference>
<dbReference type="Proteomes" id="UP000216101">
    <property type="component" value="Unassembled WGS sequence"/>
</dbReference>
<proteinExistence type="predicted"/>
<keyword evidence="3" id="KW-1185">Reference proteome</keyword>
<dbReference type="GO" id="GO:0016829">
    <property type="term" value="F:lyase activity"/>
    <property type="evidence" value="ECO:0007669"/>
    <property type="project" value="UniProtKB-KW"/>
</dbReference>
<protein>
    <submittedName>
        <fullName evidence="2">Alginate lyase</fullName>
    </submittedName>
</protein>
<keyword evidence="2" id="KW-0456">Lyase</keyword>
<dbReference type="InterPro" id="IPR011050">
    <property type="entry name" value="Pectin_lyase_fold/virulence"/>
</dbReference>
<dbReference type="InterPro" id="IPR039513">
    <property type="entry name" value="PL-6"/>
</dbReference>
<comment type="caution">
    <text evidence="2">The sequence shown here is derived from an EMBL/GenBank/DDBJ whole genome shotgun (WGS) entry which is preliminary data.</text>
</comment>
<dbReference type="InterPro" id="IPR006626">
    <property type="entry name" value="PbH1"/>
</dbReference>
<accession>A0A266Q3W0</accession>
<dbReference type="InterPro" id="IPR012334">
    <property type="entry name" value="Pectin_lyas_fold"/>
</dbReference>
<dbReference type="Gene3D" id="2.160.20.10">
    <property type="entry name" value="Single-stranded right-handed beta-helix, Pectin lyase-like"/>
    <property type="match status" value="2"/>
</dbReference>
<feature type="chain" id="PRO_5013080011" evidence="1">
    <location>
        <begin position="24"/>
        <end position="750"/>
    </location>
</feature>